<dbReference type="HOGENOM" id="CLU_1269036_0_0_1"/>
<dbReference type="RefSeq" id="XP_001459758.1">
    <property type="nucleotide sequence ID" value="XM_001459721.1"/>
</dbReference>
<dbReference type="OrthoDB" id="292801at2759"/>
<dbReference type="EMBL" id="CT868667">
    <property type="protein sequence ID" value="CAK92361.1"/>
    <property type="molecule type" value="Genomic_DNA"/>
</dbReference>
<dbReference type="SUPFAM" id="SSF52949">
    <property type="entry name" value="Macro domain-like"/>
    <property type="match status" value="1"/>
</dbReference>
<dbReference type="InParanoid" id="A0EAP4"/>
<evidence type="ECO:0000313" key="2">
    <source>
        <dbReference type="Proteomes" id="UP000000600"/>
    </source>
</evidence>
<evidence type="ECO:0008006" key="3">
    <source>
        <dbReference type="Google" id="ProtNLM"/>
    </source>
</evidence>
<dbReference type="Proteomes" id="UP000000600">
    <property type="component" value="Unassembled WGS sequence"/>
</dbReference>
<proteinExistence type="predicted"/>
<dbReference type="Gene3D" id="3.40.220.10">
    <property type="entry name" value="Leucine Aminopeptidase, subunit E, domain 1"/>
    <property type="match status" value="1"/>
</dbReference>
<sequence length="233" mass="26498">MGNNLCFQTGERSSQFPQLLLKYQIENCEIALTAGPVENEDVECLVIPTDSGYTNIKQSDRPSFKQINEKCVYVAGSKKRKSQIFVVVMDKNYAVKNDDGEDEKQTIYAVVQEALKLAEQKQMKSVGFPVFESKDHTTSATIMLMAIKLTITEQKIKSLKRIAITLDVSIDVQIYKHIEQVSSFKWVFQQVFKGSEQLRYSRTYSSSINTQIDSISIENLQSRVKSNTKEETP</sequence>
<dbReference type="OMA" id="GNNLCFQ"/>
<dbReference type="GeneID" id="5045543"/>
<protein>
    <recommendedName>
        <fullName evidence="3">Macro domain-containing protein</fullName>
    </recommendedName>
</protein>
<evidence type="ECO:0000313" key="1">
    <source>
        <dbReference type="EMBL" id="CAK92361.1"/>
    </source>
</evidence>
<organism evidence="1 2">
    <name type="scientific">Paramecium tetraurelia</name>
    <dbReference type="NCBI Taxonomy" id="5888"/>
    <lineage>
        <taxon>Eukaryota</taxon>
        <taxon>Sar</taxon>
        <taxon>Alveolata</taxon>
        <taxon>Ciliophora</taxon>
        <taxon>Intramacronucleata</taxon>
        <taxon>Oligohymenophorea</taxon>
        <taxon>Peniculida</taxon>
        <taxon>Parameciidae</taxon>
        <taxon>Paramecium</taxon>
    </lineage>
</organism>
<dbReference type="InterPro" id="IPR043472">
    <property type="entry name" value="Macro_dom-like"/>
</dbReference>
<dbReference type="KEGG" id="ptm:GSPATT00025095001"/>
<accession>A0EAP4</accession>
<dbReference type="AlphaFoldDB" id="A0EAP4"/>
<name>A0EAP4_PARTE</name>
<gene>
    <name evidence="1" type="ORF">GSPATT00025095001</name>
</gene>
<reference evidence="1 2" key="1">
    <citation type="journal article" date="2006" name="Nature">
        <title>Global trends of whole-genome duplications revealed by the ciliate Paramecium tetraurelia.</title>
        <authorList>
            <consortium name="Genoscope"/>
            <person name="Aury J.-M."/>
            <person name="Jaillon O."/>
            <person name="Duret L."/>
            <person name="Noel B."/>
            <person name="Jubin C."/>
            <person name="Porcel B.M."/>
            <person name="Segurens B."/>
            <person name="Daubin V."/>
            <person name="Anthouard V."/>
            <person name="Aiach N."/>
            <person name="Arnaiz O."/>
            <person name="Billaut A."/>
            <person name="Beisson J."/>
            <person name="Blanc I."/>
            <person name="Bouhouche K."/>
            <person name="Camara F."/>
            <person name="Duharcourt S."/>
            <person name="Guigo R."/>
            <person name="Gogendeau D."/>
            <person name="Katinka M."/>
            <person name="Keller A.-M."/>
            <person name="Kissmehl R."/>
            <person name="Klotz C."/>
            <person name="Koll F."/>
            <person name="Le Moue A."/>
            <person name="Lepere C."/>
            <person name="Malinsky S."/>
            <person name="Nowacki M."/>
            <person name="Nowak J.K."/>
            <person name="Plattner H."/>
            <person name="Poulain J."/>
            <person name="Ruiz F."/>
            <person name="Serrano V."/>
            <person name="Zagulski M."/>
            <person name="Dessen P."/>
            <person name="Betermier M."/>
            <person name="Weissenbach J."/>
            <person name="Scarpelli C."/>
            <person name="Schachter V."/>
            <person name="Sperling L."/>
            <person name="Meyer E."/>
            <person name="Cohen J."/>
            <person name="Wincker P."/>
        </authorList>
    </citation>
    <scope>NUCLEOTIDE SEQUENCE [LARGE SCALE GENOMIC DNA]</scope>
    <source>
        <strain evidence="1 2">Stock d4-2</strain>
    </source>
</reference>
<keyword evidence="2" id="KW-1185">Reference proteome</keyword>